<dbReference type="InterPro" id="IPR050793">
    <property type="entry name" value="CMP-NeuNAc_synthase"/>
</dbReference>
<keyword evidence="2" id="KW-1185">Reference proteome</keyword>
<dbReference type="STRING" id="80876.SAMN05421779_101454"/>
<gene>
    <name evidence="1" type="ORF">SAMN05421779_101454</name>
</gene>
<keyword evidence="1" id="KW-0808">Transferase</keyword>
<name>A0A1N7IQ22_9PROT</name>
<sequence length="249" mass="27171">MNFSGTIAHIPARGGSKRVPKKNLRLMAGQPMMSYAVREALLASGLDAVYVNTDDADMAALGEALGAKVHHRPPHLAVDEAGSDDFNAEIISTLQPQTLVMINPVCPLITAQDIEQALQAYRQAREADGVDTLIAASMTHMQTFCEGKPVNVSVEEGLRPSQENPEVAVLNWAVSIWDAPAFLDRYQRFGFGVWGSRRLLYRLPVLQAAKVSDEGDFLLCEALLLARRQQQEHGAKAPVFWAPGQPVDA</sequence>
<keyword evidence="1" id="KW-0548">Nucleotidyltransferase</keyword>
<protein>
    <submittedName>
        <fullName evidence="1">N-acylneuraminate cytidylyltransferase</fullName>
    </submittedName>
</protein>
<evidence type="ECO:0000313" key="1">
    <source>
        <dbReference type="EMBL" id="SIS39106.1"/>
    </source>
</evidence>
<dbReference type="InterPro" id="IPR003329">
    <property type="entry name" value="Cytidylyl_trans"/>
</dbReference>
<evidence type="ECO:0000313" key="2">
    <source>
        <dbReference type="Proteomes" id="UP000185678"/>
    </source>
</evidence>
<proteinExistence type="predicted"/>
<dbReference type="Pfam" id="PF02348">
    <property type="entry name" value="CTP_transf_3"/>
    <property type="match status" value="1"/>
</dbReference>
<dbReference type="EMBL" id="FTOA01000001">
    <property type="protein sequence ID" value="SIS39106.1"/>
    <property type="molecule type" value="Genomic_DNA"/>
</dbReference>
<accession>A0A1N7IQ22</accession>
<organism evidence="1 2">
    <name type="scientific">Insolitispirillum peregrinum</name>
    <dbReference type="NCBI Taxonomy" id="80876"/>
    <lineage>
        <taxon>Bacteria</taxon>
        <taxon>Pseudomonadati</taxon>
        <taxon>Pseudomonadota</taxon>
        <taxon>Alphaproteobacteria</taxon>
        <taxon>Rhodospirillales</taxon>
        <taxon>Novispirillaceae</taxon>
        <taxon>Insolitispirillum</taxon>
    </lineage>
</organism>
<dbReference type="PANTHER" id="PTHR21485">
    <property type="entry name" value="HAD SUPERFAMILY MEMBERS CMAS AND KDSC"/>
    <property type="match status" value="1"/>
</dbReference>
<dbReference type="RefSeq" id="WP_076398488.1">
    <property type="nucleotide sequence ID" value="NZ_FTOA01000001.1"/>
</dbReference>
<dbReference type="PANTHER" id="PTHR21485:SF3">
    <property type="entry name" value="N-ACYLNEURAMINATE CYTIDYLYLTRANSFERASE"/>
    <property type="match status" value="1"/>
</dbReference>
<dbReference type="InterPro" id="IPR029044">
    <property type="entry name" value="Nucleotide-diphossugar_trans"/>
</dbReference>
<dbReference type="OrthoDB" id="9805604at2"/>
<dbReference type="SUPFAM" id="SSF53448">
    <property type="entry name" value="Nucleotide-diphospho-sugar transferases"/>
    <property type="match status" value="1"/>
</dbReference>
<dbReference type="GO" id="GO:0008781">
    <property type="term" value="F:N-acylneuraminate cytidylyltransferase activity"/>
    <property type="evidence" value="ECO:0007669"/>
    <property type="project" value="TreeGrafter"/>
</dbReference>
<reference evidence="1 2" key="1">
    <citation type="submission" date="2017-01" db="EMBL/GenBank/DDBJ databases">
        <authorList>
            <person name="Mah S.A."/>
            <person name="Swanson W.J."/>
            <person name="Moy G.W."/>
            <person name="Vacquier V.D."/>
        </authorList>
    </citation>
    <scope>NUCLEOTIDE SEQUENCE [LARGE SCALE GENOMIC DNA]</scope>
    <source>
        <strain evidence="1 2">DSM 11589</strain>
    </source>
</reference>
<dbReference type="Proteomes" id="UP000185678">
    <property type="component" value="Unassembled WGS sequence"/>
</dbReference>
<dbReference type="Gene3D" id="3.90.550.10">
    <property type="entry name" value="Spore Coat Polysaccharide Biosynthesis Protein SpsA, Chain A"/>
    <property type="match status" value="1"/>
</dbReference>
<dbReference type="AlphaFoldDB" id="A0A1N7IQ22"/>